<sequence length="89" mass="9638">MEKFDETGPNTHTRRYRVSSSVAIGAMIVFAILSILLLSGLMFGSDAIKVIADKALPWSLLAFAVACVAMIVANKRTPLKDDDPVENSQ</sequence>
<dbReference type="EMBL" id="AGWQ01000007">
    <property type="protein sequence ID" value="EJZ85705.1"/>
    <property type="molecule type" value="Genomic_DNA"/>
</dbReference>
<name>K0ZDZ8_9ACTO</name>
<dbReference type="HOGENOM" id="CLU_178236_0_0_11"/>
<organism evidence="2 3">
    <name type="scientific">Schaalia turicensis ACS-279-V-Col4</name>
    <dbReference type="NCBI Taxonomy" id="883077"/>
    <lineage>
        <taxon>Bacteria</taxon>
        <taxon>Bacillati</taxon>
        <taxon>Actinomycetota</taxon>
        <taxon>Actinomycetes</taxon>
        <taxon>Actinomycetales</taxon>
        <taxon>Actinomycetaceae</taxon>
        <taxon>Schaalia</taxon>
    </lineage>
</organism>
<dbReference type="eggNOG" id="ENOG5031HH3">
    <property type="taxonomic scope" value="Bacteria"/>
</dbReference>
<gene>
    <name evidence="2" type="ORF">HMPREF9241_01249</name>
</gene>
<dbReference type="STRING" id="883077.HMPREF9241_01249"/>
<comment type="caution">
    <text evidence="2">The sequence shown here is derived from an EMBL/GenBank/DDBJ whole genome shotgun (WGS) entry which is preliminary data.</text>
</comment>
<accession>K0ZDZ8</accession>
<keyword evidence="3" id="KW-1185">Reference proteome</keyword>
<feature type="transmembrane region" description="Helical" evidence="1">
    <location>
        <begin position="21"/>
        <end position="43"/>
    </location>
</feature>
<evidence type="ECO:0000313" key="3">
    <source>
        <dbReference type="Proteomes" id="UP000003994"/>
    </source>
</evidence>
<reference evidence="2 3" key="1">
    <citation type="submission" date="2012-07" db="EMBL/GenBank/DDBJ databases">
        <title>The Genome Sequence of Actinomyces turicensis ACS-279-V-COL4.</title>
        <authorList>
            <consortium name="The Broad Institute Genome Sequencing Platform"/>
            <person name="Earl A."/>
            <person name="Ward D."/>
            <person name="Feldgarden M."/>
            <person name="Gevers D."/>
            <person name="Saerens B."/>
            <person name="Vaneechoutte M."/>
            <person name="Walker B."/>
            <person name="Young S.K."/>
            <person name="Zeng Q."/>
            <person name="Gargeya S."/>
            <person name="Fitzgerald M."/>
            <person name="Haas B."/>
            <person name="Abouelleil A."/>
            <person name="Alvarado L."/>
            <person name="Arachchi H.M."/>
            <person name="Berlin A."/>
            <person name="Chapman S.B."/>
            <person name="Goldberg J."/>
            <person name="Griggs A."/>
            <person name="Gujja S."/>
            <person name="Hansen M."/>
            <person name="Howarth C."/>
            <person name="Imamovic A."/>
            <person name="Larimer J."/>
            <person name="McCowen C."/>
            <person name="Montmayeur A."/>
            <person name="Murphy C."/>
            <person name="Neiman D."/>
            <person name="Pearson M."/>
            <person name="Priest M."/>
            <person name="Roberts A."/>
            <person name="Saif S."/>
            <person name="Shea T."/>
            <person name="Sisk P."/>
            <person name="Sykes S."/>
            <person name="Wortman J."/>
            <person name="Nusbaum C."/>
            <person name="Birren B."/>
        </authorList>
    </citation>
    <scope>NUCLEOTIDE SEQUENCE [LARGE SCALE GENOMIC DNA]</scope>
    <source>
        <strain evidence="2 3">ACS-279-V-Col4</strain>
    </source>
</reference>
<keyword evidence="1" id="KW-0472">Membrane</keyword>
<protein>
    <submittedName>
        <fullName evidence="2">Uncharacterized protein</fullName>
    </submittedName>
</protein>
<dbReference type="PATRIC" id="fig|883077.3.peg.1260"/>
<evidence type="ECO:0000313" key="2">
    <source>
        <dbReference type="EMBL" id="EJZ85705.1"/>
    </source>
</evidence>
<proteinExistence type="predicted"/>
<dbReference type="Proteomes" id="UP000003994">
    <property type="component" value="Unassembled WGS sequence"/>
</dbReference>
<keyword evidence="1" id="KW-1133">Transmembrane helix</keyword>
<dbReference type="RefSeq" id="WP_006681454.1">
    <property type="nucleotide sequence ID" value="NZ_JH815209.1"/>
</dbReference>
<evidence type="ECO:0000256" key="1">
    <source>
        <dbReference type="SAM" id="Phobius"/>
    </source>
</evidence>
<feature type="transmembrane region" description="Helical" evidence="1">
    <location>
        <begin position="55"/>
        <end position="73"/>
    </location>
</feature>
<dbReference type="AlphaFoldDB" id="K0ZDZ8"/>
<keyword evidence="1" id="KW-0812">Transmembrane</keyword>